<dbReference type="AlphaFoldDB" id="A0A5E4E9A7"/>
<dbReference type="Gramene" id="VVA11311">
    <property type="protein sequence ID" value="VVA11311"/>
    <property type="gene ID" value="Prudul26B014412"/>
</dbReference>
<dbReference type="InterPro" id="IPR000595">
    <property type="entry name" value="cNMP-bd_dom"/>
</dbReference>
<dbReference type="SUPFAM" id="SSF51206">
    <property type="entry name" value="cAMP-binding domain-like"/>
    <property type="match status" value="1"/>
</dbReference>
<dbReference type="Gene3D" id="2.60.120.10">
    <property type="entry name" value="Jelly Rolls"/>
    <property type="match status" value="1"/>
</dbReference>
<dbReference type="PROSITE" id="PS50042">
    <property type="entry name" value="CNMP_BINDING_3"/>
    <property type="match status" value="1"/>
</dbReference>
<evidence type="ECO:0000256" key="2">
    <source>
        <dbReference type="ARBA" id="ARBA00023303"/>
    </source>
</evidence>
<proteinExistence type="predicted"/>
<dbReference type="PANTHER" id="PTHR45651:SF68">
    <property type="entry name" value="ION TRANSPORT DOMAIN-CONTAINING PROTEIN"/>
    <property type="match status" value="1"/>
</dbReference>
<evidence type="ECO:0000313" key="5">
    <source>
        <dbReference type="Proteomes" id="UP000327085"/>
    </source>
</evidence>
<evidence type="ECO:0000259" key="3">
    <source>
        <dbReference type="PROSITE" id="PS50042"/>
    </source>
</evidence>
<organism evidence="4 5">
    <name type="scientific">Prunus dulcis</name>
    <name type="common">Almond</name>
    <name type="synonym">Amygdalus dulcis</name>
    <dbReference type="NCBI Taxonomy" id="3755"/>
    <lineage>
        <taxon>Eukaryota</taxon>
        <taxon>Viridiplantae</taxon>
        <taxon>Streptophyta</taxon>
        <taxon>Embryophyta</taxon>
        <taxon>Tracheophyta</taxon>
        <taxon>Spermatophyta</taxon>
        <taxon>Magnoliopsida</taxon>
        <taxon>eudicotyledons</taxon>
        <taxon>Gunneridae</taxon>
        <taxon>Pentapetalae</taxon>
        <taxon>rosids</taxon>
        <taxon>fabids</taxon>
        <taxon>Rosales</taxon>
        <taxon>Rosaceae</taxon>
        <taxon>Amygdaloideae</taxon>
        <taxon>Amygdaleae</taxon>
        <taxon>Prunus</taxon>
    </lineage>
</organism>
<dbReference type="CDD" id="cd00038">
    <property type="entry name" value="CAP_ED"/>
    <property type="match status" value="1"/>
</dbReference>
<gene>
    <name evidence="4" type="ORF">ALMOND_2B014412</name>
</gene>
<evidence type="ECO:0000313" key="4">
    <source>
        <dbReference type="EMBL" id="VVA11311.1"/>
    </source>
</evidence>
<keyword evidence="1" id="KW-1071">Ligand-gated ion channel</keyword>
<dbReference type="GO" id="GO:0034220">
    <property type="term" value="P:monoatomic ion transmembrane transport"/>
    <property type="evidence" value="ECO:0007669"/>
    <property type="project" value="UniProtKB-KW"/>
</dbReference>
<name>A0A5E4E9A7_PRUDU</name>
<keyword evidence="1" id="KW-0813">Transport</keyword>
<dbReference type="PANTHER" id="PTHR45651">
    <property type="entry name" value="CYCLIC NUCLEOTIDE-GATED ION CHANNEL 15-RELATED-RELATED"/>
    <property type="match status" value="1"/>
</dbReference>
<evidence type="ECO:0000256" key="1">
    <source>
        <dbReference type="ARBA" id="ARBA00023286"/>
    </source>
</evidence>
<dbReference type="Proteomes" id="UP000327085">
    <property type="component" value="Chromosome 2"/>
</dbReference>
<accession>A0A5E4E9A7</accession>
<reference evidence="5" key="1">
    <citation type="journal article" date="2020" name="Plant J.">
        <title>Transposons played a major role in the diversification between the closely related almond and peach genomes: results from the almond genome sequence.</title>
        <authorList>
            <person name="Alioto T."/>
            <person name="Alexiou K.G."/>
            <person name="Bardil A."/>
            <person name="Barteri F."/>
            <person name="Castanera R."/>
            <person name="Cruz F."/>
            <person name="Dhingra A."/>
            <person name="Duval H."/>
            <person name="Fernandez I Marti A."/>
            <person name="Frias L."/>
            <person name="Galan B."/>
            <person name="Garcia J.L."/>
            <person name="Howad W."/>
            <person name="Gomez-Garrido J."/>
            <person name="Gut M."/>
            <person name="Julca I."/>
            <person name="Morata J."/>
            <person name="Puigdomenech P."/>
            <person name="Ribeca P."/>
            <person name="Rubio Cabetas M.J."/>
            <person name="Vlasova A."/>
            <person name="Wirthensohn M."/>
            <person name="Garcia-Mas J."/>
            <person name="Gabaldon T."/>
            <person name="Casacuberta J.M."/>
            <person name="Arus P."/>
        </authorList>
    </citation>
    <scope>NUCLEOTIDE SEQUENCE [LARGE SCALE GENOMIC DNA]</scope>
    <source>
        <strain evidence="5">cv. Texas</strain>
    </source>
</reference>
<dbReference type="InterPro" id="IPR014710">
    <property type="entry name" value="RmlC-like_jellyroll"/>
</dbReference>
<keyword evidence="2" id="KW-0407">Ion channel</keyword>
<protein>
    <submittedName>
        <fullName evidence="4">PREDICTED: cyclic</fullName>
    </submittedName>
</protein>
<dbReference type="InParanoid" id="A0A5E4E9A7"/>
<dbReference type="InterPro" id="IPR018490">
    <property type="entry name" value="cNMP-bd_dom_sf"/>
</dbReference>
<dbReference type="OMA" id="EDYHIRE"/>
<keyword evidence="1" id="KW-0406">Ion transport</keyword>
<feature type="domain" description="Cyclic nucleotide-binding" evidence="3">
    <location>
        <begin position="153"/>
        <end position="251"/>
    </location>
</feature>
<dbReference type="GO" id="GO:0016020">
    <property type="term" value="C:membrane"/>
    <property type="evidence" value="ECO:0007669"/>
    <property type="project" value="UniProtKB-SubCell"/>
</dbReference>
<dbReference type="EMBL" id="CABIKO010000003">
    <property type="protein sequence ID" value="VVA11311.1"/>
    <property type="molecule type" value="Genomic_DNA"/>
</dbReference>
<sequence length="333" mass="38572">MSAFYCDGRNTSSTTITFLNERCPLNTPDDTEAPFDFVIFLDSLKNHNSEHASMRLEAKKSEDKTQKIRMKELDVRIRMKELDVRSWISINELPDNLKKEIMHIIPERKKERKIKLDENKDADLVNLFSILPWHTRKYLKHCLCMKTLKTVPMLKNLDEKVLIMMCDYLKSVVYNENSFVFRMGDPLDCILFIVEGTMWTYYSPSTSDTDTKSEAAATSPSSILMTTKALRKGEFYGEELLKWASPTFTTLPISTRHVRSQRKVEAFALMADDLATIVSKCQLQWDLNNCDNPQEMKIMAVSSITKAIRRFRTSRHRSTTERLLEEVIGEKVG</sequence>